<dbReference type="AlphaFoldDB" id="A0AAD4ZR28"/>
<dbReference type="Pfam" id="PF22936">
    <property type="entry name" value="Pol_BBD"/>
    <property type="match status" value="1"/>
</dbReference>
<keyword evidence="3" id="KW-1185">Reference proteome</keyword>
<evidence type="ECO:0000313" key="3">
    <source>
        <dbReference type="Proteomes" id="UP001054821"/>
    </source>
</evidence>
<gene>
    <name evidence="2" type="ORF">L3X38_005493</name>
</gene>
<comment type="caution">
    <text evidence="2">The sequence shown here is derived from an EMBL/GenBank/DDBJ whole genome shotgun (WGS) entry which is preliminary data.</text>
</comment>
<dbReference type="EMBL" id="JAJFAZ020000001">
    <property type="protein sequence ID" value="KAI5352602.1"/>
    <property type="molecule type" value="Genomic_DNA"/>
</dbReference>
<evidence type="ECO:0000313" key="2">
    <source>
        <dbReference type="EMBL" id="KAI5352602.1"/>
    </source>
</evidence>
<name>A0AAD4ZR28_PRUDU</name>
<reference evidence="2 3" key="1">
    <citation type="journal article" date="2022" name="G3 (Bethesda)">
        <title>Whole-genome sequence and methylome profiling of the almond [Prunus dulcis (Mill.) D.A. Webb] cultivar 'Nonpareil'.</title>
        <authorList>
            <person name="D'Amico-Willman K.M."/>
            <person name="Ouma W.Z."/>
            <person name="Meulia T."/>
            <person name="Sideli G.M."/>
            <person name="Gradziel T.M."/>
            <person name="Fresnedo-Ramirez J."/>
        </authorList>
    </citation>
    <scope>NUCLEOTIDE SEQUENCE [LARGE SCALE GENOMIC DNA]</scope>
    <source>
        <strain evidence="2">Clone GOH B32 T37-40</strain>
    </source>
</reference>
<dbReference type="InterPro" id="IPR054722">
    <property type="entry name" value="PolX-like_BBD"/>
</dbReference>
<proteinExistence type="predicted"/>
<protein>
    <recommendedName>
        <fullName evidence="1">Retrovirus-related Pol polyprotein from transposon TNT 1-94-like beta-barrel domain-containing protein</fullName>
    </recommendedName>
</protein>
<feature type="domain" description="Retrovirus-related Pol polyprotein from transposon TNT 1-94-like beta-barrel" evidence="1">
    <location>
        <begin position="6"/>
        <end position="51"/>
    </location>
</feature>
<dbReference type="Proteomes" id="UP001054821">
    <property type="component" value="Chromosome 1"/>
</dbReference>
<accession>A0AAD4ZR28</accession>
<sequence length="282" mass="32243">MGVELWVDVIGMGTVAIETKEGKKIHQGCDVMPVPDLDQNLLSIGQLNENGHHVYFRDDFCDMFDKEDKSQKLNVVTARKYDNKGAAKSGIKKQKKSQAFEMFKIFQTEVERQLEKKIKIVRSDRGDEYYGRFDEGGRLAGPFARIVEIGCAKFIEHEKNPTGNKDFVFEEKCDVVVIENAEQDVTSLIPLSETVLENPQFEEPVEPQEQAVENPELDKLLGTFCFWNSTKNSFRNSLLHNQQTNLISHPPSYMHPFNFIRVISNWFGRLILGDSIIDITHA</sequence>
<evidence type="ECO:0000259" key="1">
    <source>
        <dbReference type="Pfam" id="PF22936"/>
    </source>
</evidence>
<organism evidence="2 3">
    <name type="scientific">Prunus dulcis</name>
    <name type="common">Almond</name>
    <name type="synonym">Amygdalus dulcis</name>
    <dbReference type="NCBI Taxonomy" id="3755"/>
    <lineage>
        <taxon>Eukaryota</taxon>
        <taxon>Viridiplantae</taxon>
        <taxon>Streptophyta</taxon>
        <taxon>Embryophyta</taxon>
        <taxon>Tracheophyta</taxon>
        <taxon>Spermatophyta</taxon>
        <taxon>Magnoliopsida</taxon>
        <taxon>eudicotyledons</taxon>
        <taxon>Gunneridae</taxon>
        <taxon>Pentapetalae</taxon>
        <taxon>rosids</taxon>
        <taxon>fabids</taxon>
        <taxon>Rosales</taxon>
        <taxon>Rosaceae</taxon>
        <taxon>Amygdaloideae</taxon>
        <taxon>Amygdaleae</taxon>
        <taxon>Prunus</taxon>
    </lineage>
</organism>